<dbReference type="InterPro" id="IPR014729">
    <property type="entry name" value="Rossmann-like_a/b/a_fold"/>
</dbReference>
<dbReference type="EMBL" id="CP037900">
    <property type="protein sequence ID" value="QBP10850.1"/>
    <property type="molecule type" value="Genomic_DNA"/>
</dbReference>
<dbReference type="GO" id="GO:0009416">
    <property type="term" value="P:response to light stimulus"/>
    <property type="evidence" value="ECO:0007669"/>
    <property type="project" value="TreeGrafter"/>
</dbReference>
<evidence type="ECO:0000259" key="11">
    <source>
        <dbReference type="PROSITE" id="PS51645"/>
    </source>
</evidence>
<dbReference type="InterPro" id="IPR002081">
    <property type="entry name" value="Cryptochrome/DNA_photolyase_1"/>
</dbReference>
<evidence type="ECO:0000313" key="12">
    <source>
        <dbReference type="EMBL" id="QBP10850.1"/>
    </source>
</evidence>
<dbReference type="InterPro" id="IPR036134">
    <property type="entry name" value="Crypto/Photolyase_FAD-like_sf"/>
</dbReference>
<dbReference type="Gene3D" id="3.40.50.620">
    <property type="entry name" value="HUPs"/>
    <property type="match status" value="1"/>
</dbReference>
<comment type="catalytic activity">
    <reaction evidence="7">
        <text>cyclobutadipyrimidine (in DNA) = 2 pyrimidine residues (in DNA).</text>
        <dbReference type="EC" id="4.1.99.3"/>
    </reaction>
</comment>
<protein>
    <recommendedName>
        <fullName evidence="3">Deoxyribodipyrimidine photo-lyase</fullName>
        <ecNumber evidence="2">4.1.99.3</ecNumber>
    </recommendedName>
</protein>
<gene>
    <name evidence="12" type="ORF">DDF84_014345</name>
</gene>
<dbReference type="GO" id="GO:0003904">
    <property type="term" value="F:deoxyribodipyrimidine photo-lyase activity"/>
    <property type="evidence" value="ECO:0007669"/>
    <property type="project" value="UniProtKB-EC"/>
</dbReference>
<keyword evidence="5 8" id="KW-0274">FAD</keyword>
<evidence type="ECO:0000256" key="3">
    <source>
        <dbReference type="ARBA" id="ARBA00014046"/>
    </source>
</evidence>
<comment type="similarity">
    <text evidence="10">Belongs to the DNA photolyase family.</text>
</comment>
<evidence type="ECO:0000256" key="1">
    <source>
        <dbReference type="ARBA" id="ARBA00001932"/>
    </source>
</evidence>
<dbReference type="PROSITE" id="PS00691">
    <property type="entry name" value="DNA_PHOTOLYASES_1_2"/>
    <property type="match status" value="1"/>
</dbReference>
<comment type="cofactor">
    <cofactor evidence="1">
        <name>(6R)-5,10-methylene-5,6,7,8-tetrahydrofolate</name>
        <dbReference type="ChEBI" id="CHEBI:15636"/>
    </cofactor>
</comment>
<dbReference type="InterPro" id="IPR006050">
    <property type="entry name" value="DNA_photolyase_N"/>
</dbReference>
<dbReference type="GO" id="GO:0003677">
    <property type="term" value="F:DNA binding"/>
    <property type="evidence" value="ECO:0007669"/>
    <property type="project" value="TreeGrafter"/>
</dbReference>
<dbReference type="RefSeq" id="WP_035884736.1">
    <property type="nucleotide sequence ID" value="NZ_CP037900.1"/>
</dbReference>
<dbReference type="GO" id="GO:0000719">
    <property type="term" value="P:photoreactive repair"/>
    <property type="evidence" value="ECO:0007669"/>
    <property type="project" value="UniProtKB-ARBA"/>
</dbReference>
<evidence type="ECO:0000256" key="8">
    <source>
        <dbReference type="PIRSR" id="PIRSR602081-1"/>
    </source>
</evidence>
<proteinExistence type="inferred from homology"/>
<accession>A0A482IVZ9</accession>
<dbReference type="AlphaFoldDB" id="A0A482IVZ9"/>
<feature type="site" description="Electron transfer via tryptophanyl radical" evidence="9">
    <location>
        <position position="338"/>
    </location>
</feature>
<dbReference type="SUPFAM" id="SSF48173">
    <property type="entry name" value="Cryptochrome/photolyase FAD-binding domain"/>
    <property type="match status" value="1"/>
</dbReference>
<evidence type="ECO:0000256" key="5">
    <source>
        <dbReference type="ARBA" id="ARBA00022827"/>
    </source>
</evidence>
<dbReference type="PROSITE" id="PS51645">
    <property type="entry name" value="PHR_CRY_ALPHA_BETA"/>
    <property type="match status" value="1"/>
</dbReference>
<reference evidence="12 13" key="1">
    <citation type="submission" date="2019-03" db="EMBL/GenBank/DDBJ databases">
        <title>Comparative insights into the high quality Complete genome sequence of highly metal resistant Cupriavidus metallidurans strain BS1 isolated from a gold-copper mine.</title>
        <authorList>
            <person name="Mazhar H.S."/>
            <person name="Rensing C."/>
        </authorList>
    </citation>
    <scope>NUCLEOTIDE SEQUENCE [LARGE SCALE GENOMIC DNA]</scope>
    <source>
        <strain evidence="12 13">BS1</strain>
    </source>
</reference>
<evidence type="ECO:0000256" key="6">
    <source>
        <dbReference type="ARBA" id="ARBA00022991"/>
    </source>
</evidence>
<dbReference type="GO" id="GO:0071949">
    <property type="term" value="F:FAD binding"/>
    <property type="evidence" value="ECO:0007669"/>
    <property type="project" value="TreeGrafter"/>
</dbReference>
<comment type="cofactor">
    <cofactor evidence="8">
        <name>FAD</name>
        <dbReference type="ChEBI" id="CHEBI:57692"/>
    </cofactor>
    <text evidence="8">Binds 1 FAD per subunit.</text>
</comment>
<keyword evidence="4 8" id="KW-0285">Flavoprotein</keyword>
<dbReference type="InterPro" id="IPR018394">
    <property type="entry name" value="DNA_photolyase_1_CS_C"/>
</dbReference>
<dbReference type="InterPro" id="IPR005101">
    <property type="entry name" value="Cryptochr/Photolyase_FAD-bd"/>
</dbReference>
<dbReference type="PANTHER" id="PTHR11455:SF9">
    <property type="entry name" value="CRYPTOCHROME CIRCADIAN CLOCK 5 ISOFORM X1"/>
    <property type="match status" value="1"/>
</dbReference>
<evidence type="ECO:0000256" key="7">
    <source>
        <dbReference type="ARBA" id="ARBA00033999"/>
    </source>
</evidence>
<organism evidence="12 13">
    <name type="scientific">Cupriavidus metallidurans</name>
    <dbReference type="NCBI Taxonomy" id="119219"/>
    <lineage>
        <taxon>Bacteria</taxon>
        <taxon>Pseudomonadati</taxon>
        <taxon>Pseudomonadota</taxon>
        <taxon>Betaproteobacteria</taxon>
        <taxon>Burkholderiales</taxon>
        <taxon>Burkholderiaceae</taxon>
        <taxon>Cupriavidus</taxon>
    </lineage>
</organism>
<dbReference type="PANTHER" id="PTHR11455">
    <property type="entry name" value="CRYPTOCHROME"/>
    <property type="match status" value="1"/>
</dbReference>
<sequence length="518" mass="58477">MSGSPSPESEADAARLPYRIDRNFTRGLVWLRRDLRADDNAALHYALKHCRQVWCVFVFDREILAPLLARGLHADRRVEFILRSLEPLRRALEDSGGGLIVLDGTARQAIPTLAAELEVEAVFANHDYEPAANDRDEAVRRTLAADSRVLLTFKDQVIFERDEILTGQGRPFSVFTPYKNAWLRTVQPFDLRPYPIGKHLEAIAPVPQRYRGQLPTLADLGFTATNLAGIAMPTGSDGAHALFDEFLSRIGDYGRRRDFPALRGPSYLSVHLRFGTISIRTLARAAHDAMLRGGAASEGAGVWLSELIWRDFYFMILHHHPRVAEGKSFHAEYDALRWIAPATGDRYFAAWCNAQTGYPLIDAAMLQIRQSGYMHNRLRMVTASFLVKDLGVDWRRGEQYFADQLNDFDLAANNGGWQWAASTGCDAQPYFRIFNPVTQSEKFDPQGQFIRKYLPMLAALPDRYIHAPWTAPNEVLRAAGVTLGKDYPRPIVQHDVARKEALERYGVVKEKTLGNRDV</sequence>
<dbReference type="SUPFAM" id="SSF52425">
    <property type="entry name" value="Cryptochrome/photolyase, N-terminal domain"/>
    <property type="match status" value="1"/>
</dbReference>
<dbReference type="EC" id="4.1.99.3" evidence="2"/>
<feature type="domain" description="Photolyase/cryptochrome alpha/beta" evidence="11">
    <location>
        <begin position="25"/>
        <end position="158"/>
    </location>
</feature>
<feature type="binding site" evidence="8">
    <location>
        <position position="253"/>
    </location>
    <ligand>
        <name>FAD</name>
        <dbReference type="ChEBI" id="CHEBI:57692"/>
    </ligand>
</feature>
<name>A0A482IVZ9_9BURK</name>
<dbReference type="Gene3D" id="1.10.579.10">
    <property type="entry name" value="DNA Cyclobutane Dipyrimidine Photolyase, subunit A, domain 3"/>
    <property type="match status" value="1"/>
</dbReference>
<dbReference type="PRINTS" id="PR00147">
    <property type="entry name" value="DNAPHOTLYASE"/>
</dbReference>
<evidence type="ECO:0000256" key="2">
    <source>
        <dbReference type="ARBA" id="ARBA00013149"/>
    </source>
</evidence>
<dbReference type="Proteomes" id="UP000253772">
    <property type="component" value="Chromosome c1"/>
</dbReference>
<dbReference type="Gene3D" id="1.25.40.80">
    <property type="match status" value="1"/>
</dbReference>
<evidence type="ECO:0000256" key="4">
    <source>
        <dbReference type="ARBA" id="ARBA00022630"/>
    </source>
</evidence>
<evidence type="ECO:0000256" key="9">
    <source>
        <dbReference type="PIRSR" id="PIRSR602081-2"/>
    </source>
</evidence>
<feature type="binding site" evidence="8">
    <location>
        <begin position="407"/>
        <end position="409"/>
    </location>
    <ligand>
        <name>FAD</name>
        <dbReference type="ChEBI" id="CHEBI:57692"/>
    </ligand>
</feature>
<keyword evidence="6 10" id="KW-0157">Chromophore</keyword>
<keyword evidence="12" id="KW-0456">Lyase</keyword>
<dbReference type="Pfam" id="PF03441">
    <property type="entry name" value="FAD_binding_7"/>
    <property type="match status" value="1"/>
</dbReference>
<feature type="binding site" evidence="8">
    <location>
        <begin position="306"/>
        <end position="313"/>
    </location>
    <ligand>
        <name>FAD</name>
        <dbReference type="ChEBI" id="CHEBI:57692"/>
    </ligand>
</feature>
<dbReference type="FunFam" id="1.10.579.10:FF:000003">
    <property type="entry name" value="Deoxyribodipyrimidine photo-lyase"/>
    <property type="match status" value="1"/>
</dbReference>
<evidence type="ECO:0000256" key="10">
    <source>
        <dbReference type="RuleBase" id="RU004182"/>
    </source>
</evidence>
<feature type="binding site" evidence="8">
    <location>
        <position position="303"/>
    </location>
    <ligand>
        <name>FAD</name>
        <dbReference type="ChEBI" id="CHEBI:57692"/>
    </ligand>
</feature>
<dbReference type="Pfam" id="PF00875">
    <property type="entry name" value="DNA_photolyase"/>
    <property type="match status" value="1"/>
</dbReference>
<feature type="site" description="Electron transfer via tryptophanyl radical" evidence="9">
    <location>
        <position position="417"/>
    </location>
</feature>
<dbReference type="InterPro" id="IPR036155">
    <property type="entry name" value="Crypto/Photolyase_N_sf"/>
</dbReference>
<evidence type="ECO:0000313" key="13">
    <source>
        <dbReference type="Proteomes" id="UP000253772"/>
    </source>
</evidence>
<feature type="site" description="Electron transfer via tryptophanyl radical" evidence="9">
    <location>
        <position position="394"/>
    </location>
</feature>
<dbReference type="OrthoDB" id="9772484at2"/>